<reference evidence="2 3" key="1">
    <citation type="submission" date="2020-04" db="EMBL/GenBank/DDBJ databases">
        <title>Description of novel Gluconacetobacter.</title>
        <authorList>
            <person name="Sombolestani A."/>
        </authorList>
    </citation>
    <scope>NUCLEOTIDE SEQUENCE [LARGE SCALE GENOMIC DNA]</scope>
    <source>
        <strain evidence="2 3">LMG 27724</strain>
    </source>
</reference>
<dbReference type="PANTHER" id="PTHR30461:SF23">
    <property type="entry name" value="DNA RECOMBINASE-RELATED"/>
    <property type="match status" value="1"/>
</dbReference>
<dbReference type="RefSeq" id="WP_182980314.1">
    <property type="nucleotide sequence ID" value="NZ_BAABGB010000020.1"/>
</dbReference>
<dbReference type="Pfam" id="PF13408">
    <property type="entry name" value="Zn_ribbon_recom"/>
    <property type="match status" value="1"/>
</dbReference>
<accession>A0A7W4P169</accession>
<dbReference type="InterPro" id="IPR025827">
    <property type="entry name" value="Zn_ribbon_recom_dom"/>
</dbReference>
<name>A0A7W4P169_9PROT</name>
<dbReference type="InterPro" id="IPR050639">
    <property type="entry name" value="SSR_resolvase"/>
</dbReference>
<dbReference type="CDD" id="cd00338">
    <property type="entry name" value="Ser_Recombinase"/>
    <property type="match status" value="1"/>
</dbReference>
<evidence type="ECO:0000313" key="2">
    <source>
        <dbReference type="EMBL" id="MBB2173831.1"/>
    </source>
</evidence>
<dbReference type="InterPro" id="IPR036162">
    <property type="entry name" value="Resolvase-like_N_sf"/>
</dbReference>
<dbReference type="EMBL" id="JABEQE010000020">
    <property type="protein sequence ID" value="MBB2173831.1"/>
    <property type="molecule type" value="Genomic_DNA"/>
</dbReference>
<protein>
    <submittedName>
        <fullName evidence="2">Recombinase family protein</fullName>
    </submittedName>
</protein>
<dbReference type="PANTHER" id="PTHR30461">
    <property type="entry name" value="DNA-INVERTASE FROM LAMBDOID PROPHAGE"/>
    <property type="match status" value="1"/>
</dbReference>
<dbReference type="AlphaFoldDB" id="A0A7W4P169"/>
<dbReference type="Proteomes" id="UP000577891">
    <property type="component" value="Unassembled WGS sequence"/>
</dbReference>
<dbReference type="Gene3D" id="3.40.50.1390">
    <property type="entry name" value="Resolvase, N-terminal catalytic domain"/>
    <property type="match status" value="1"/>
</dbReference>
<dbReference type="InterPro" id="IPR038109">
    <property type="entry name" value="DNA_bind_recomb_sf"/>
</dbReference>
<evidence type="ECO:0000313" key="3">
    <source>
        <dbReference type="Proteomes" id="UP000577891"/>
    </source>
</evidence>
<dbReference type="InterPro" id="IPR006119">
    <property type="entry name" value="Resolv_N"/>
</dbReference>
<dbReference type="SUPFAM" id="SSF53041">
    <property type="entry name" value="Resolvase-like"/>
    <property type="match status" value="1"/>
</dbReference>
<dbReference type="Pfam" id="PF07508">
    <property type="entry name" value="Recombinase"/>
    <property type="match status" value="1"/>
</dbReference>
<organism evidence="2 3">
    <name type="scientific">Gluconacetobacter asukensis</name>
    <dbReference type="NCBI Taxonomy" id="1017181"/>
    <lineage>
        <taxon>Bacteria</taxon>
        <taxon>Pseudomonadati</taxon>
        <taxon>Pseudomonadota</taxon>
        <taxon>Alphaproteobacteria</taxon>
        <taxon>Acetobacterales</taxon>
        <taxon>Acetobacteraceae</taxon>
        <taxon>Gluconacetobacter</taxon>
    </lineage>
</organism>
<comment type="caution">
    <text evidence="2">The sequence shown here is derived from an EMBL/GenBank/DDBJ whole genome shotgun (WGS) entry which is preliminary data.</text>
</comment>
<proteinExistence type="predicted"/>
<dbReference type="SMART" id="SM00857">
    <property type="entry name" value="Resolvase"/>
    <property type="match status" value="1"/>
</dbReference>
<gene>
    <name evidence="2" type="ORF">HLH35_17190</name>
</gene>
<evidence type="ECO:0000259" key="1">
    <source>
        <dbReference type="PROSITE" id="PS51736"/>
    </source>
</evidence>
<dbReference type="GO" id="GO:0003677">
    <property type="term" value="F:DNA binding"/>
    <property type="evidence" value="ECO:0007669"/>
    <property type="project" value="InterPro"/>
</dbReference>
<dbReference type="Gene3D" id="3.90.1750.20">
    <property type="entry name" value="Putative Large Serine Recombinase, Chain B, Domain 2"/>
    <property type="match status" value="1"/>
</dbReference>
<dbReference type="PROSITE" id="PS51736">
    <property type="entry name" value="RECOMBINASES_3"/>
    <property type="match status" value="1"/>
</dbReference>
<dbReference type="Pfam" id="PF00239">
    <property type="entry name" value="Resolvase"/>
    <property type="match status" value="1"/>
</dbReference>
<feature type="domain" description="Resolvase/invertase-type recombinase catalytic" evidence="1">
    <location>
        <begin position="14"/>
        <end position="163"/>
    </location>
</feature>
<dbReference type="InterPro" id="IPR011109">
    <property type="entry name" value="DNA_bind_recombinase_dom"/>
</dbReference>
<sequence>MSRDKISPRHLERRAILYVRQSSAHQVQHNRESRALQYAMRERLALLGWQTIDVIDDDLGCSAAGGVTRVGFDRMVAEVCLGRVGAVAALEVSRFARNSRDWQQLIEMCRVVDTLLIDQEAIYAPRVGNDRLLLGLKGSLNEYELDLLRQRSLTARYEKARRGELVVGTPVEFVKDGDRYEKDPDMRVQKAIRLVFDKVAELGSARQALLWFHTHDLDLPARHRNGGIVWRRPDYATIHRMIANPIYGGAYAYGKTGVAASYDGSAFNAQRQRKPRESWLALIPGTHEGYVSWDKAEAIRRMVSENVPTGRHHGAPKHGSALLAGLLRCHRCGRKLAVCYTGAKHNIPRYSCVRGWLDSGEPRCIAFGGLRVDDAIETALLDVVGPGAIEAAATAQATINEQRDQIREALARDLQAARYEAERAFRQYNAADPENRLVTGELERRWNAALTAAAAIEQRIVDHDAARGQEPACEPLSLRELANDLKSVWQAPATDVRLKKRIVRTLVQEVVADLDTETAEIVLAVHWAGGIHTELRLPRRRRGQRNSTGADIIAAVRDLVRIANDDLIASLLNRNGLRTGNGNRWTRERVTSMRSHHRIPVYRATPDEEKPCLNLGEAAKLLGIAPKTLRLAAEAGKIAATHPLPDGPWIFERHILDSDKAKLIARQAKTRRSQLAGQTHAQENLFETVI</sequence>
<dbReference type="GO" id="GO:0000150">
    <property type="term" value="F:DNA strand exchange activity"/>
    <property type="evidence" value="ECO:0007669"/>
    <property type="project" value="InterPro"/>
</dbReference>
<keyword evidence="3" id="KW-1185">Reference proteome</keyword>